<feature type="region of interest" description="Disordered" evidence="1">
    <location>
        <begin position="1"/>
        <end position="71"/>
    </location>
</feature>
<dbReference type="EMBL" id="JAOQKC010000013">
    <property type="protein sequence ID" value="MCU6697337.1"/>
    <property type="molecule type" value="Genomic_DNA"/>
</dbReference>
<organism evidence="2 3">
    <name type="scientific">Laedolimicola ammoniilytica</name>
    <dbReference type="NCBI Taxonomy" id="2981771"/>
    <lineage>
        <taxon>Bacteria</taxon>
        <taxon>Bacillati</taxon>
        <taxon>Bacillota</taxon>
        <taxon>Clostridia</taxon>
        <taxon>Lachnospirales</taxon>
        <taxon>Lachnospiraceae</taxon>
        <taxon>Laedolimicola</taxon>
    </lineage>
</organism>
<keyword evidence="3" id="KW-1185">Reference proteome</keyword>
<sequence>MTTEYTAEQVHNPRMSECRTPRRWSSQEVMDKLFRSDQRPCDPDGGTSGAMRARGLKDTSSRPAKDLGGTLRRTLRTTLRSYDSRASGDLFCPRRQGCVANMTSNPNRITVAAPGFYPKISFRLVRLFKY</sequence>
<gene>
    <name evidence="2" type="ORF">OCV63_10560</name>
</gene>
<proteinExistence type="predicted"/>
<feature type="compositionally biased region" description="Basic and acidic residues" evidence="1">
    <location>
        <begin position="29"/>
        <end position="42"/>
    </location>
</feature>
<accession>A0ABT2RYD0</accession>
<reference evidence="2 3" key="1">
    <citation type="journal article" date="2021" name="ISME Commun">
        <title>Automated analysis of genomic sequences facilitates high-throughput and comprehensive description of bacteria.</title>
        <authorList>
            <person name="Hitch T.C.A."/>
        </authorList>
    </citation>
    <scope>NUCLEOTIDE SEQUENCE [LARGE SCALE GENOMIC DNA]</scope>
    <source>
        <strain evidence="2 3">Sanger_04</strain>
    </source>
</reference>
<dbReference type="RefSeq" id="WP_243006311.1">
    <property type="nucleotide sequence ID" value="NZ_JAOQKC010000013.1"/>
</dbReference>
<comment type="caution">
    <text evidence="2">The sequence shown here is derived from an EMBL/GenBank/DDBJ whole genome shotgun (WGS) entry which is preliminary data.</text>
</comment>
<dbReference type="Proteomes" id="UP001652461">
    <property type="component" value="Unassembled WGS sequence"/>
</dbReference>
<evidence type="ECO:0000313" key="2">
    <source>
        <dbReference type="EMBL" id="MCU6697337.1"/>
    </source>
</evidence>
<feature type="compositionally biased region" description="Basic and acidic residues" evidence="1">
    <location>
        <begin position="55"/>
        <end position="65"/>
    </location>
</feature>
<protein>
    <submittedName>
        <fullName evidence="2">Uncharacterized protein</fullName>
    </submittedName>
</protein>
<name>A0ABT2RYD0_9FIRM</name>
<evidence type="ECO:0000256" key="1">
    <source>
        <dbReference type="SAM" id="MobiDB-lite"/>
    </source>
</evidence>
<evidence type="ECO:0000313" key="3">
    <source>
        <dbReference type="Proteomes" id="UP001652461"/>
    </source>
</evidence>